<sequence>MIPKKNPARNNSFLFRFRPAAFAAGLFYALGNAGNAEAVAPEWGCPITADLSARRLGRAGLPVFRLPAG</sequence>
<accession>A0A2N8HB54</accession>
<gene>
    <name evidence="2" type="ORF">CXU22_10710</name>
</gene>
<name>A0A2N8HB54_9BACT</name>
<keyword evidence="1" id="KW-0732">Signal</keyword>
<feature type="signal peptide" evidence="1">
    <location>
        <begin position="1"/>
        <end position="23"/>
    </location>
</feature>
<evidence type="ECO:0000313" key="2">
    <source>
        <dbReference type="EMBL" id="PNC17099.1"/>
    </source>
</evidence>
<evidence type="ECO:0000313" key="3">
    <source>
        <dbReference type="Proteomes" id="UP000236000"/>
    </source>
</evidence>
<organism evidence="2 3">
    <name type="scientific">Akkermansia muciniphila</name>
    <dbReference type="NCBI Taxonomy" id="239935"/>
    <lineage>
        <taxon>Bacteria</taxon>
        <taxon>Pseudomonadati</taxon>
        <taxon>Verrucomicrobiota</taxon>
        <taxon>Verrucomicrobiia</taxon>
        <taxon>Verrucomicrobiales</taxon>
        <taxon>Akkermansiaceae</taxon>
        <taxon>Akkermansia</taxon>
    </lineage>
</organism>
<protein>
    <submittedName>
        <fullName evidence="2">Uncharacterized protein</fullName>
    </submittedName>
</protein>
<proteinExistence type="predicted"/>
<dbReference type="EMBL" id="PJKA01000013">
    <property type="protein sequence ID" value="PNC17099.1"/>
    <property type="molecule type" value="Genomic_DNA"/>
</dbReference>
<dbReference type="Proteomes" id="UP000236000">
    <property type="component" value="Unassembled WGS sequence"/>
</dbReference>
<reference evidence="2 3" key="1">
    <citation type="journal article" date="2017" name="BMC Genomics">
        <title>Genome sequencing of 39 Akkermansia muciniphila isolates reveals its population structure, genomic and functional diverisity, and global distribution in mammalian gut microbiotas.</title>
        <authorList>
            <person name="Guo X."/>
            <person name="Li S."/>
            <person name="Zhang J."/>
            <person name="Wu F."/>
            <person name="Li X."/>
            <person name="Wu D."/>
            <person name="Zhang M."/>
            <person name="Ou Z."/>
            <person name="Jie Z."/>
            <person name="Yan Q."/>
            <person name="Li P."/>
            <person name="Yi J."/>
            <person name="Peng Y."/>
        </authorList>
    </citation>
    <scope>NUCLEOTIDE SEQUENCE [LARGE SCALE GENOMIC DNA]</scope>
    <source>
        <strain evidence="2 3">GP24</strain>
    </source>
</reference>
<evidence type="ECO:0000256" key="1">
    <source>
        <dbReference type="SAM" id="SignalP"/>
    </source>
</evidence>
<comment type="caution">
    <text evidence="2">The sequence shown here is derived from an EMBL/GenBank/DDBJ whole genome shotgun (WGS) entry which is preliminary data.</text>
</comment>
<dbReference type="AlphaFoldDB" id="A0A2N8HB54"/>
<feature type="chain" id="PRO_5014860435" evidence="1">
    <location>
        <begin position="24"/>
        <end position="69"/>
    </location>
</feature>